<feature type="non-terminal residue" evidence="9">
    <location>
        <position position="110"/>
    </location>
</feature>
<sequence>QILNRFTKDMGAIDELLPLTLQDSIQRMLMILGVVIIVSIINYWLLIPTVVMLLLFYLLRLYYGATSRSVKRLEGITRSPVFSHLNASLQGLTTIRAYDPKKTLVDEFNV</sequence>
<dbReference type="GO" id="GO:0140359">
    <property type="term" value="F:ABC-type transporter activity"/>
    <property type="evidence" value="ECO:0007669"/>
    <property type="project" value="InterPro"/>
</dbReference>
<dbReference type="PROSITE" id="PS50929">
    <property type="entry name" value="ABC_TM1F"/>
    <property type="match status" value="1"/>
</dbReference>
<reference evidence="9" key="1">
    <citation type="journal article" date="2023" name="IScience">
        <title>Live-bearing cockroach genome reveals convergent evolutionary mechanisms linked to viviparity in insects and beyond.</title>
        <authorList>
            <person name="Fouks B."/>
            <person name="Harrison M.C."/>
            <person name="Mikhailova A.A."/>
            <person name="Marchal E."/>
            <person name="English S."/>
            <person name="Carruthers M."/>
            <person name="Jennings E.C."/>
            <person name="Chiamaka E.L."/>
            <person name="Frigard R.A."/>
            <person name="Pippel M."/>
            <person name="Attardo G.M."/>
            <person name="Benoit J.B."/>
            <person name="Bornberg-Bauer E."/>
            <person name="Tobe S.S."/>
        </authorList>
    </citation>
    <scope>NUCLEOTIDE SEQUENCE</scope>
    <source>
        <strain evidence="9">Stay&amp;Tobe</strain>
    </source>
</reference>
<evidence type="ECO:0000259" key="8">
    <source>
        <dbReference type="PROSITE" id="PS50929"/>
    </source>
</evidence>
<feature type="domain" description="ABC transmembrane type-1" evidence="8">
    <location>
        <begin position="1"/>
        <end position="98"/>
    </location>
</feature>
<gene>
    <name evidence="9" type="ORF">L9F63_027870</name>
</gene>
<dbReference type="InterPro" id="IPR036640">
    <property type="entry name" value="ABC1_TM_sf"/>
</dbReference>
<keyword evidence="6 7" id="KW-0472">Membrane</keyword>
<dbReference type="PANTHER" id="PTHR24223:SF448">
    <property type="entry name" value="FI20146P1-RELATED"/>
    <property type="match status" value="1"/>
</dbReference>
<evidence type="ECO:0000256" key="7">
    <source>
        <dbReference type="SAM" id="Phobius"/>
    </source>
</evidence>
<dbReference type="Proteomes" id="UP001233999">
    <property type="component" value="Unassembled WGS sequence"/>
</dbReference>
<evidence type="ECO:0000256" key="6">
    <source>
        <dbReference type="ARBA" id="ARBA00023136"/>
    </source>
</evidence>
<evidence type="ECO:0000256" key="2">
    <source>
        <dbReference type="ARBA" id="ARBA00022692"/>
    </source>
</evidence>
<keyword evidence="2 7" id="KW-0812">Transmembrane</keyword>
<keyword evidence="1" id="KW-0813">Transport</keyword>
<feature type="transmembrane region" description="Helical" evidence="7">
    <location>
        <begin position="28"/>
        <end position="59"/>
    </location>
</feature>
<evidence type="ECO:0000256" key="3">
    <source>
        <dbReference type="ARBA" id="ARBA00022741"/>
    </source>
</evidence>
<dbReference type="PANTHER" id="PTHR24223">
    <property type="entry name" value="ATP-BINDING CASSETTE SUB-FAMILY C"/>
    <property type="match status" value="1"/>
</dbReference>
<evidence type="ECO:0000313" key="9">
    <source>
        <dbReference type="EMBL" id="KAJ9590289.1"/>
    </source>
</evidence>
<protein>
    <recommendedName>
        <fullName evidence="8">ABC transmembrane type-1 domain-containing protein</fullName>
    </recommendedName>
</protein>
<keyword evidence="5 7" id="KW-1133">Transmembrane helix</keyword>
<dbReference type="Gene3D" id="1.20.1560.10">
    <property type="entry name" value="ABC transporter type 1, transmembrane domain"/>
    <property type="match status" value="1"/>
</dbReference>
<keyword evidence="3" id="KW-0547">Nucleotide-binding</keyword>
<organism evidence="9 10">
    <name type="scientific">Diploptera punctata</name>
    <name type="common">Pacific beetle cockroach</name>
    <dbReference type="NCBI Taxonomy" id="6984"/>
    <lineage>
        <taxon>Eukaryota</taxon>
        <taxon>Metazoa</taxon>
        <taxon>Ecdysozoa</taxon>
        <taxon>Arthropoda</taxon>
        <taxon>Hexapoda</taxon>
        <taxon>Insecta</taxon>
        <taxon>Pterygota</taxon>
        <taxon>Neoptera</taxon>
        <taxon>Polyneoptera</taxon>
        <taxon>Dictyoptera</taxon>
        <taxon>Blattodea</taxon>
        <taxon>Blaberoidea</taxon>
        <taxon>Blaberidae</taxon>
        <taxon>Diplopterinae</taxon>
        <taxon>Diploptera</taxon>
    </lineage>
</organism>
<dbReference type="GO" id="GO:0005524">
    <property type="term" value="F:ATP binding"/>
    <property type="evidence" value="ECO:0007669"/>
    <property type="project" value="UniProtKB-KW"/>
</dbReference>
<dbReference type="InterPro" id="IPR050173">
    <property type="entry name" value="ABC_transporter_C-like"/>
</dbReference>
<evidence type="ECO:0000256" key="5">
    <source>
        <dbReference type="ARBA" id="ARBA00022989"/>
    </source>
</evidence>
<name>A0AAD8A0L6_DIPPU</name>
<keyword evidence="10" id="KW-1185">Reference proteome</keyword>
<dbReference type="AlphaFoldDB" id="A0AAD8A0L6"/>
<feature type="non-terminal residue" evidence="9">
    <location>
        <position position="1"/>
    </location>
</feature>
<dbReference type="GO" id="GO:0016020">
    <property type="term" value="C:membrane"/>
    <property type="evidence" value="ECO:0007669"/>
    <property type="project" value="InterPro"/>
</dbReference>
<evidence type="ECO:0000256" key="4">
    <source>
        <dbReference type="ARBA" id="ARBA00022840"/>
    </source>
</evidence>
<reference evidence="9" key="2">
    <citation type="submission" date="2023-05" db="EMBL/GenBank/DDBJ databases">
        <authorList>
            <person name="Fouks B."/>
        </authorList>
    </citation>
    <scope>NUCLEOTIDE SEQUENCE</scope>
    <source>
        <strain evidence="9">Stay&amp;Tobe</strain>
        <tissue evidence="9">Testes</tissue>
    </source>
</reference>
<comment type="caution">
    <text evidence="9">The sequence shown here is derived from an EMBL/GenBank/DDBJ whole genome shotgun (WGS) entry which is preliminary data.</text>
</comment>
<dbReference type="InterPro" id="IPR011527">
    <property type="entry name" value="ABC1_TM_dom"/>
</dbReference>
<keyword evidence="4" id="KW-0067">ATP-binding</keyword>
<accession>A0AAD8A0L6</accession>
<evidence type="ECO:0000256" key="1">
    <source>
        <dbReference type="ARBA" id="ARBA00022448"/>
    </source>
</evidence>
<dbReference type="Pfam" id="PF00664">
    <property type="entry name" value="ABC_membrane"/>
    <property type="match status" value="1"/>
</dbReference>
<dbReference type="SUPFAM" id="SSF90123">
    <property type="entry name" value="ABC transporter transmembrane region"/>
    <property type="match status" value="1"/>
</dbReference>
<dbReference type="EMBL" id="JASPKZ010004458">
    <property type="protein sequence ID" value="KAJ9590289.1"/>
    <property type="molecule type" value="Genomic_DNA"/>
</dbReference>
<evidence type="ECO:0000313" key="10">
    <source>
        <dbReference type="Proteomes" id="UP001233999"/>
    </source>
</evidence>
<proteinExistence type="predicted"/>